<dbReference type="SMART" id="SM01411">
    <property type="entry name" value="Ephrin_rec_like"/>
    <property type="match status" value="3"/>
</dbReference>
<evidence type="ECO:0000256" key="2">
    <source>
        <dbReference type="ARBA" id="ARBA00022729"/>
    </source>
</evidence>
<feature type="non-terminal residue" evidence="8">
    <location>
        <position position="1073"/>
    </location>
</feature>
<dbReference type="InterPro" id="IPR013320">
    <property type="entry name" value="ConA-like_dom_sf"/>
</dbReference>
<feature type="domain" description="EGF-like" evidence="7">
    <location>
        <begin position="668"/>
        <end position="706"/>
    </location>
</feature>
<dbReference type="PROSITE" id="PS01186">
    <property type="entry name" value="EGF_2"/>
    <property type="match status" value="10"/>
</dbReference>
<dbReference type="PROSITE" id="PS00022">
    <property type="entry name" value="EGF_1"/>
    <property type="match status" value="10"/>
</dbReference>
<dbReference type="SUPFAM" id="SSF57196">
    <property type="entry name" value="EGF/Laminin"/>
    <property type="match status" value="4"/>
</dbReference>
<feature type="disulfide bond" evidence="6">
    <location>
        <begin position="424"/>
        <end position="433"/>
    </location>
</feature>
<comment type="caution">
    <text evidence="8">The sequence shown here is derived from an EMBL/GenBank/DDBJ whole genome shotgun (WGS) entry which is preliminary data.</text>
</comment>
<feature type="disulfide bond" evidence="6">
    <location>
        <begin position="505"/>
        <end position="514"/>
    </location>
</feature>
<dbReference type="InterPro" id="IPR018097">
    <property type="entry name" value="EGF_Ca-bd_CS"/>
</dbReference>
<feature type="disulfide bond" evidence="6">
    <location>
        <begin position="386"/>
        <end position="395"/>
    </location>
</feature>
<feature type="disulfide bond" evidence="6">
    <location>
        <begin position="580"/>
        <end position="589"/>
    </location>
</feature>
<feature type="disulfide bond" evidence="6">
    <location>
        <begin position="734"/>
        <end position="743"/>
    </location>
</feature>
<evidence type="ECO:0000256" key="5">
    <source>
        <dbReference type="ARBA" id="ARBA00023180"/>
    </source>
</evidence>
<reference evidence="8" key="1">
    <citation type="submission" date="2021-03" db="EMBL/GenBank/DDBJ databases">
        <authorList>
            <person name="Tran Van P."/>
        </authorList>
    </citation>
    <scope>NUCLEOTIDE SEQUENCE</scope>
</reference>
<evidence type="ECO:0000313" key="8">
    <source>
        <dbReference type="EMBL" id="CAG2058821.1"/>
    </source>
</evidence>
<dbReference type="InterPro" id="IPR001881">
    <property type="entry name" value="EGF-like_Ca-bd_dom"/>
</dbReference>
<feature type="domain" description="EGF-like" evidence="7">
    <location>
        <begin position="630"/>
        <end position="666"/>
    </location>
</feature>
<dbReference type="SUPFAM" id="SSF49899">
    <property type="entry name" value="Concanavalin A-like lectins/glucanases"/>
    <property type="match status" value="1"/>
</dbReference>
<evidence type="ECO:0000313" key="9">
    <source>
        <dbReference type="Proteomes" id="UP001153148"/>
    </source>
</evidence>
<dbReference type="Pfam" id="PF13385">
    <property type="entry name" value="Laminin_G_3"/>
    <property type="match status" value="1"/>
</dbReference>
<keyword evidence="3" id="KW-0677">Repeat</keyword>
<organism evidence="8 9">
    <name type="scientific">Timema podura</name>
    <name type="common">Walking stick</name>
    <dbReference type="NCBI Taxonomy" id="61482"/>
    <lineage>
        <taxon>Eukaryota</taxon>
        <taxon>Metazoa</taxon>
        <taxon>Ecdysozoa</taxon>
        <taxon>Arthropoda</taxon>
        <taxon>Hexapoda</taxon>
        <taxon>Insecta</taxon>
        <taxon>Pterygota</taxon>
        <taxon>Neoptera</taxon>
        <taxon>Polyneoptera</taxon>
        <taxon>Phasmatodea</taxon>
        <taxon>Timematodea</taxon>
        <taxon>Timematoidea</taxon>
        <taxon>Timematidae</taxon>
        <taxon>Timema</taxon>
    </lineage>
</organism>
<gene>
    <name evidence="8" type="ORF">TPAB3V08_LOCUS5788</name>
</gene>
<dbReference type="SMART" id="SM00179">
    <property type="entry name" value="EGF_CA"/>
    <property type="match status" value="10"/>
</dbReference>
<evidence type="ECO:0000256" key="1">
    <source>
        <dbReference type="ARBA" id="ARBA00022536"/>
    </source>
</evidence>
<dbReference type="PROSITE" id="PS00010">
    <property type="entry name" value="ASX_HYDROXYL"/>
    <property type="match status" value="6"/>
</dbReference>
<feature type="domain" description="EGF-like" evidence="7">
    <location>
        <begin position="398"/>
        <end position="434"/>
    </location>
</feature>
<feature type="disulfide bond" evidence="6">
    <location>
        <begin position="543"/>
        <end position="552"/>
    </location>
</feature>
<dbReference type="Pfam" id="PF07699">
    <property type="entry name" value="Ephrin_rec_like"/>
    <property type="match status" value="3"/>
</dbReference>
<sequence>MATGSTGLFTDGEPVKTFSCEEKSPWTPTSVVPDCVSENTQQADYHVVPSVTYRANGAVAQLCLAQYEDLMAQYYSSLNSVLTQRCSAVNVNMNVSIIDSKPRLLEENVVQMDFILVIVPAVRQPQLYDLCGSTLNLIFDLSVPYASAVIEPLLNVSAIGNQCPPLRALRSNISRGFDCNVGEVLNMDTNDVPRCLHCPAGTFAGEKQQRCTPCSRGFYQNRDRQGSCLRCPMGTYTREEGSKSVADCVPVCGYGTYSPTGLVPCLECPRNSYTGEPPTDGFKDCQACPASTFTYQPAAPSKENCRAKCSPGHYSDTGLAPCAPCPANFYQTQAGATTCSECPSNMRTKEAGALGREECETVQCTNNACQHGGLCVPLGHGIQCICPAGFSGRRCEIDIDECSSQPCYNAATCIDLPQGYRCQCAPGYSGVNCQVEKPDCRNDTCPERAMCKDEPGIRNHTCLCRSGYTGLDCDITINPCTASGNPCDNGASCVALQQGRFNCDCLPGWEGQRCEINTDDCAERPCLLGANCTDLVADFSCTCPPGFTGKRCHEKIDLCSGNPCQNGVCVDKLFRHVCICNPGWTGLSCESNINDCSSSPCENGGQCEDKVDGFSCSCEPGYTGKRCQHTVDDCASQPCQNGASCIDMLDGFVCKCRPGFVGLQCEAEIDECLSDPCNPEGTDKCIDLDNKFLCQCRQGFTGALCEVNIDDCASEPCLNEAICKDQVGGFKCECQPGWSGDRCEQDIGTCLNEPCQNAANCIDLFQDYFCVPPTMALFLHPQMPLGDRREALRDGPRAVYRGPLHARRPLPGFWLRPELHLSGRLHRHRLSVRVLTRALRRPAKTAPPAWTTGLDTPACVRTATPELGRLELEEVNPHLRGGIVENHLGENHPQFTRPRFEPRSSRPRCATCIDLTGKFYCQCPFNLTGDDCRKTIQVDYDLYFSDPTRSSASLVVPFFLGAKSSLTIAMWVQFTQKDEGGIFYTLYSVSSAHVPSDRRVMLQAHSNGVQVSLFPDLEDKYLSFREYATVNDGQWHHIAVVWDGEKGGELTLITEGLIASKVGGYGGGRKLPE</sequence>
<dbReference type="Gene3D" id="2.60.120.200">
    <property type="match status" value="1"/>
</dbReference>
<feature type="domain" description="EGF-like" evidence="7">
    <location>
        <begin position="592"/>
        <end position="628"/>
    </location>
</feature>
<dbReference type="EMBL" id="CAJPIN010008051">
    <property type="protein sequence ID" value="CAG2058821.1"/>
    <property type="molecule type" value="Genomic_DNA"/>
</dbReference>
<keyword evidence="9" id="KW-1185">Reference proteome</keyword>
<evidence type="ECO:0000256" key="3">
    <source>
        <dbReference type="ARBA" id="ARBA00022737"/>
    </source>
</evidence>
<feature type="domain" description="EGF-like" evidence="7">
    <location>
        <begin position="360"/>
        <end position="396"/>
    </location>
</feature>
<protein>
    <recommendedName>
        <fullName evidence="7">EGF-like domain-containing protein</fullName>
    </recommendedName>
</protein>
<keyword evidence="1 6" id="KW-0245">EGF-like domain</keyword>
<dbReference type="InterPro" id="IPR009030">
    <property type="entry name" value="Growth_fac_rcpt_cys_sf"/>
</dbReference>
<dbReference type="Gene3D" id="2.10.25.10">
    <property type="entry name" value="Laminin"/>
    <property type="match status" value="9"/>
</dbReference>
<feature type="domain" description="EGF-like" evidence="7">
    <location>
        <begin position="436"/>
        <end position="474"/>
    </location>
</feature>
<name>A0ABN7NSM2_TIMPD</name>
<dbReference type="CDD" id="cd00054">
    <property type="entry name" value="EGF_CA"/>
    <property type="match status" value="9"/>
</dbReference>
<feature type="disulfide bond" evidence="6">
    <location>
        <begin position="618"/>
        <end position="627"/>
    </location>
</feature>
<feature type="disulfide bond" evidence="6">
    <location>
        <begin position="696"/>
        <end position="705"/>
    </location>
</feature>
<dbReference type="PANTHER" id="PTHR12916">
    <property type="entry name" value="CYTOCHROME C OXIDASE POLYPEPTIDE VIC-2"/>
    <property type="match status" value="1"/>
</dbReference>
<dbReference type="Gene3D" id="2.10.50.10">
    <property type="entry name" value="Tumor Necrosis Factor Receptor, subunit A, domain 2"/>
    <property type="match status" value="2"/>
</dbReference>
<keyword evidence="5" id="KW-0325">Glycoprotein</keyword>
<feature type="disulfide bond" evidence="6">
    <location>
        <begin position="464"/>
        <end position="473"/>
    </location>
</feature>
<evidence type="ECO:0000259" key="7">
    <source>
        <dbReference type="PROSITE" id="PS50026"/>
    </source>
</evidence>
<dbReference type="SMART" id="SM00181">
    <property type="entry name" value="EGF"/>
    <property type="match status" value="11"/>
</dbReference>
<dbReference type="InterPro" id="IPR000742">
    <property type="entry name" value="EGF"/>
</dbReference>
<dbReference type="PANTHER" id="PTHR12916:SF4">
    <property type="entry name" value="UNINFLATABLE, ISOFORM C"/>
    <property type="match status" value="1"/>
</dbReference>
<feature type="domain" description="EGF-like" evidence="7">
    <location>
        <begin position="476"/>
        <end position="515"/>
    </location>
</feature>
<feature type="domain" description="EGF-like" evidence="7">
    <location>
        <begin position="555"/>
        <end position="590"/>
    </location>
</feature>
<proteinExistence type="predicted"/>
<dbReference type="InterPro" id="IPR011641">
    <property type="entry name" value="Tyr-kin_ephrin_A/B_rcpt-like"/>
</dbReference>
<dbReference type="InterPro" id="IPR000152">
    <property type="entry name" value="EGF-type_Asp/Asn_hydroxyl_site"/>
</dbReference>
<dbReference type="PROSITE" id="PS01187">
    <property type="entry name" value="EGF_CA"/>
    <property type="match status" value="3"/>
</dbReference>
<dbReference type="Pfam" id="PF00008">
    <property type="entry name" value="EGF"/>
    <property type="match status" value="8"/>
</dbReference>
<feature type="disulfide bond" evidence="6">
    <location>
        <begin position="559"/>
        <end position="569"/>
    </location>
</feature>
<feature type="domain" description="EGF-like" evidence="7">
    <location>
        <begin position="708"/>
        <end position="744"/>
    </location>
</feature>
<dbReference type="InterPro" id="IPR013032">
    <property type="entry name" value="EGF-like_CS"/>
</dbReference>
<dbReference type="Proteomes" id="UP001153148">
    <property type="component" value="Unassembled WGS sequence"/>
</dbReference>
<feature type="disulfide bond" evidence="6">
    <location>
        <begin position="677"/>
        <end position="694"/>
    </location>
</feature>
<dbReference type="SUPFAM" id="SSF57184">
    <property type="entry name" value="Growth factor receptor domain"/>
    <property type="match status" value="3"/>
</dbReference>
<evidence type="ECO:0000256" key="4">
    <source>
        <dbReference type="ARBA" id="ARBA00023157"/>
    </source>
</evidence>
<feature type="domain" description="EGF-like" evidence="7">
    <location>
        <begin position="517"/>
        <end position="553"/>
    </location>
</feature>
<evidence type="ECO:0000256" key="6">
    <source>
        <dbReference type="PROSITE-ProRule" id="PRU00076"/>
    </source>
</evidence>
<keyword evidence="2" id="KW-0732">Signal</keyword>
<keyword evidence="4 6" id="KW-1015">Disulfide bond</keyword>
<dbReference type="PRINTS" id="PR00010">
    <property type="entry name" value="EGFBLOOD"/>
</dbReference>
<dbReference type="Pfam" id="PF12661">
    <property type="entry name" value="hEGF"/>
    <property type="match status" value="1"/>
</dbReference>
<comment type="caution">
    <text evidence="6">Lacks conserved residue(s) required for the propagation of feature annotation.</text>
</comment>
<dbReference type="PROSITE" id="PS50026">
    <property type="entry name" value="EGF_3"/>
    <property type="match status" value="10"/>
</dbReference>
<accession>A0ABN7NSM2</accession>
<feature type="disulfide bond" evidence="6">
    <location>
        <begin position="445"/>
        <end position="462"/>
    </location>
</feature>
<feature type="disulfide bond" evidence="6">
    <location>
        <begin position="656"/>
        <end position="665"/>
    </location>
</feature>